<comment type="caution">
    <text evidence="1">The sequence shown here is derived from an EMBL/GenBank/DDBJ whole genome shotgun (WGS) entry which is preliminary data.</text>
</comment>
<dbReference type="Proteomes" id="UP000237640">
    <property type="component" value="Unassembled WGS sequence"/>
</dbReference>
<reference evidence="1 2" key="1">
    <citation type="submission" date="2018-03" db="EMBL/GenBank/DDBJ databases">
        <title>Genomic Encyclopedia of Archaeal and Bacterial Type Strains, Phase II (KMG-II): from individual species to whole genera.</title>
        <authorList>
            <person name="Goeker M."/>
        </authorList>
    </citation>
    <scope>NUCLEOTIDE SEQUENCE [LARGE SCALE GENOMIC DNA]</scope>
    <source>
        <strain evidence="1 2">DSM 25027</strain>
    </source>
</reference>
<name>A0A2T0MA45_9FLAO</name>
<dbReference type="OrthoDB" id="9796999at2"/>
<gene>
    <name evidence="1" type="ORF">CLV81_2735</name>
</gene>
<evidence type="ECO:0000313" key="1">
    <source>
        <dbReference type="EMBL" id="PRX54335.1"/>
    </source>
</evidence>
<evidence type="ECO:0000313" key="2">
    <source>
        <dbReference type="Proteomes" id="UP000237640"/>
    </source>
</evidence>
<dbReference type="RefSeq" id="WP_106145621.1">
    <property type="nucleotide sequence ID" value="NZ_PVYX01000002.1"/>
</dbReference>
<dbReference type="EMBL" id="PVYX01000002">
    <property type="protein sequence ID" value="PRX54335.1"/>
    <property type="molecule type" value="Genomic_DNA"/>
</dbReference>
<proteinExistence type="predicted"/>
<sequence>MDIEHFYFKNDTEWREWLHENHGSSAGIFLIFYKVDHEMESMRWEEAVRVALCYGWIDSTVKSLGNGKRRQYFCPRNVKSVWSKVNKIHIKELSAAGLMHESGLKSIQIAKENGSWTALDDVENGVVPEDLQKAFNRNKKAFGNFQNFTPGQRKSYLYWLNQAKRPETRQKRIKEIIAFCRANIKSRSTR</sequence>
<dbReference type="Pfam" id="PF13376">
    <property type="entry name" value="OmdA"/>
    <property type="match status" value="1"/>
</dbReference>
<keyword evidence="2" id="KW-1185">Reference proteome</keyword>
<protein>
    <submittedName>
        <fullName evidence="1">Uncharacterized protein YdeI (YjbR/CyaY-like superfamily)</fullName>
    </submittedName>
</protein>
<organism evidence="1 2">
    <name type="scientific">Flagellimonas meridianipacifica</name>
    <dbReference type="NCBI Taxonomy" id="1080225"/>
    <lineage>
        <taxon>Bacteria</taxon>
        <taxon>Pseudomonadati</taxon>
        <taxon>Bacteroidota</taxon>
        <taxon>Flavobacteriia</taxon>
        <taxon>Flavobacteriales</taxon>
        <taxon>Flavobacteriaceae</taxon>
        <taxon>Flagellimonas</taxon>
    </lineage>
</organism>
<accession>A0A2T0MA45</accession>
<dbReference type="AlphaFoldDB" id="A0A2T0MA45"/>